<evidence type="ECO:0000313" key="2">
    <source>
        <dbReference type="Proteomes" id="UP000504606"/>
    </source>
</evidence>
<accession>A0A6J1TDZ4</accession>
<organism evidence="2 3">
    <name type="scientific">Frankliniella occidentalis</name>
    <name type="common">Western flower thrips</name>
    <name type="synonym">Euthrips occidentalis</name>
    <dbReference type="NCBI Taxonomy" id="133901"/>
    <lineage>
        <taxon>Eukaryota</taxon>
        <taxon>Metazoa</taxon>
        <taxon>Ecdysozoa</taxon>
        <taxon>Arthropoda</taxon>
        <taxon>Hexapoda</taxon>
        <taxon>Insecta</taxon>
        <taxon>Pterygota</taxon>
        <taxon>Neoptera</taxon>
        <taxon>Paraneoptera</taxon>
        <taxon>Thysanoptera</taxon>
        <taxon>Terebrantia</taxon>
        <taxon>Thripoidea</taxon>
        <taxon>Thripidae</taxon>
        <taxon>Frankliniella</taxon>
    </lineage>
</organism>
<dbReference type="RefSeq" id="XP_026291493.1">
    <property type="nucleotide sequence ID" value="XM_026435708.2"/>
</dbReference>
<dbReference type="Proteomes" id="UP000504606">
    <property type="component" value="Unplaced"/>
</dbReference>
<dbReference type="KEGG" id="foc:113216022"/>
<proteinExistence type="predicted"/>
<reference evidence="3" key="1">
    <citation type="submission" date="2025-08" db="UniProtKB">
        <authorList>
            <consortium name="RefSeq"/>
        </authorList>
    </citation>
    <scope>IDENTIFICATION</scope>
    <source>
        <tissue evidence="3">Whole organism</tissue>
    </source>
</reference>
<dbReference type="OrthoDB" id="10561545at2759"/>
<keyword evidence="2" id="KW-1185">Reference proteome</keyword>
<sequence>MAAVVADMSSDTLSSLHELSVELTSLGLKPSINHTSSSPVELCEGLLNSAWMLVNLIHSRSMGLNNSSQTSSERECFLRSENQSLEVKLESLKKDVASKDEMLAKEVNNVYKLQGEIKTQNLQIQKQKHVITQLTDKLRSHEKDFQHEVLRLEAQCEQLREMVRKSLGMGSRPILGGTVEDKLATLNVSDISTENHDRLITTLNRLKSSNSGLIQENLTLRDALQLLHQDIQQVLGLSKHSSATSSNLALEAFRLPVEFSLKQLKELRQDQIKMLNEIIACKNQ</sequence>
<feature type="coiled-coil region" evidence="1">
    <location>
        <begin position="82"/>
        <end position="162"/>
    </location>
</feature>
<evidence type="ECO:0000313" key="3">
    <source>
        <dbReference type="RefSeq" id="XP_026291493.1"/>
    </source>
</evidence>
<protein>
    <submittedName>
        <fullName evidence="3">Uncharacterized protein LOC113216022</fullName>
    </submittedName>
</protein>
<dbReference type="GeneID" id="113216022"/>
<dbReference type="AlphaFoldDB" id="A0A6J1TDZ4"/>
<gene>
    <name evidence="3" type="primary">LOC113216022</name>
</gene>
<keyword evidence="1" id="KW-0175">Coiled coil</keyword>
<evidence type="ECO:0000256" key="1">
    <source>
        <dbReference type="SAM" id="Coils"/>
    </source>
</evidence>
<name>A0A6J1TDZ4_FRAOC</name>